<evidence type="ECO:0000313" key="1">
    <source>
        <dbReference type="EMBL" id="AZV43121.1"/>
    </source>
</evidence>
<dbReference type="KEGG" id="pasa:BAOM_2512"/>
<gene>
    <name evidence="1" type="ORF">BAOM_2512</name>
</gene>
<proteinExistence type="predicted"/>
<accession>A0A3T0KSC2</accession>
<dbReference type="Proteomes" id="UP000283095">
    <property type="component" value="Chromosome"/>
</dbReference>
<dbReference type="AlphaFoldDB" id="A0A3T0KSC2"/>
<dbReference type="EMBL" id="CP026095">
    <property type="protein sequence ID" value="AZV43121.1"/>
    <property type="molecule type" value="Genomic_DNA"/>
</dbReference>
<protein>
    <submittedName>
        <fullName evidence="1">Uncharacterized protein</fullName>
    </submittedName>
</protein>
<reference evidence="1 2" key="1">
    <citation type="submission" date="2018-01" db="EMBL/GenBank/DDBJ databases">
        <title>Bacillus asahii Genome sequencing and assembly.</title>
        <authorList>
            <person name="Jiang H."/>
            <person name="Feng Y."/>
            <person name="Zhao F."/>
            <person name="Lin X."/>
        </authorList>
    </citation>
    <scope>NUCLEOTIDE SEQUENCE [LARGE SCALE GENOMIC DNA]</scope>
    <source>
        <strain evidence="1 2">OM18</strain>
    </source>
</reference>
<evidence type="ECO:0000313" key="2">
    <source>
        <dbReference type="Proteomes" id="UP000283095"/>
    </source>
</evidence>
<organism evidence="1 2">
    <name type="scientific">Peribacillus asahii</name>
    <dbReference type="NCBI Taxonomy" id="228899"/>
    <lineage>
        <taxon>Bacteria</taxon>
        <taxon>Bacillati</taxon>
        <taxon>Bacillota</taxon>
        <taxon>Bacilli</taxon>
        <taxon>Bacillales</taxon>
        <taxon>Bacillaceae</taxon>
        <taxon>Peribacillus</taxon>
    </lineage>
</organism>
<sequence>MIITYQSMRKGDSLDLVFCILLSVPHREKFILYKINGMEEYG</sequence>
<name>A0A3T0KSC2_9BACI</name>